<sequence>MHEPMGLPLQMMLSKNKPTIWGLKEKIAMKTLKKITCKATALRKVNDLVSSEATT</sequence>
<dbReference type="Proteomes" id="UP001419268">
    <property type="component" value="Unassembled WGS sequence"/>
</dbReference>
<name>A0AAP0PGP9_9MAGN</name>
<dbReference type="EMBL" id="JBBNAG010000004">
    <property type="protein sequence ID" value="KAK9140216.1"/>
    <property type="molecule type" value="Genomic_DNA"/>
</dbReference>
<proteinExistence type="predicted"/>
<protein>
    <submittedName>
        <fullName evidence="1">Uncharacterized protein</fullName>
    </submittedName>
</protein>
<evidence type="ECO:0000313" key="2">
    <source>
        <dbReference type="Proteomes" id="UP001419268"/>
    </source>
</evidence>
<accession>A0AAP0PGP9</accession>
<organism evidence="1 2">
    <name type="scientific">Stephania cephalantha</name>
    <dbReference type="NCBI Taxonomy" id="152367"/>
    <lineage>
        <taxon>Eukaryota</taxon>
        <taxon>Viridiplantae</taxon>
        <taxon>Streptophyta</taxon>
        <taxon>Embryophyta</taxon>
        <taxon>Tracheophyta</taxon>
        <taxon>Spermatophyta</taxon>
        <taxon>Magnoliopsida</taxon>
        <taxon>Ranunculales</taxon>
        <taxon>Menispermaceae</taxon>
        <taxon>Menispermoideae</taxon>
        <taxon>Cissampelideae</taxon>
        <taxon>Stephania</taxon>
    </lineage>
</organism>
<reference evidence="1 2" key="1">
    <citation type="submission" date="2024-01" db="EMBL/GenBank/DDBJ databases">
        <title>Genome assemblies of Stephania.</title>
        <authorList>
            <person name="Yang L."/>
        </authorList>
    </citation>
    <scope>NUCLEOTIDE SEQUENCE [LARGE SCALE GENOMIC DNA]</scope>
    <source>
        <strain evidence="1">JXDWG</strain>
        <tissue evidence="1">Leaf</tissue>
    </source>
</reference>
<gene>
    <name evidence="1" type="ORF">Scep_009897</name>
</gene>
<keyword evidence="2" id="KW-1185">Reference proteome</keyword>
<comment type="caution">
    <text evidence="1">The sequence shown here is derived from an EMBL/GenBank/DDBJ whole genome shotgun (WGS) entry which is preliminary data.</text>
</comment>
<evidence type="ECO:0000313" key="1">
    <source>
        <dbReference type="EMBL" id="KAK9140216.1"/>
    </source>
</evidence>
<dbReference type="AlphaFoldDB" id="A0AAP0PGP9"/>